<comment type="similarity">
    <text evidence="2">Belongs to the ninjurin family.</text>
</comment>
<feature type="compositionally biased region" description="Low complexity" evidence="7">
    <location>
        <begin position="108"/>
        <end position="146"/>
    </location>
</feature>
<comment type="subcellular location">
    <subcellularLocation>
        <location evidence="1">Membrane</location>
        <topology evidence="1">Multi-pass membrane protein</topology>
    </subcellularLocation>
</comment>
<feature type="region of interest" description="Disordered" evidence="7">
    <location>
        <begin position="1"/>
        <end position="86"/>
    </location>
</feature>
<dbReference type="PANTHER" id="PTHR12316">
    <property type="entry name" value="NINJURIN-RELATED"/>
    <property type="match status" value="1"/>
</dbReference>
<evidence type="ECO:0000256" key="5">
    <source>
        <dbReference type="ARBA" id="ARBA00022989"/>
    </source>
</evidence>
<protein>
    <submittedName>
        <fullName evidence="9">Uncharacterized protein</fullName>
    </submittedName>
</protein>
<feature type="compositionally biased region" description="Low complexity" evidence="7">
    <location>
        <begin position="188"/>
        <end position="199"/>
    </location>
</feature>
<keyword evidence="5 8" id="KW-1133">Transmembrane helix</keyword>
<dbReference type="AlphaFoldDB" id="A0A922L6R8"/>
<name>A0A922L6R8_DERFA</name>
<evidence type="ECO:0000256" key="6">
    <source>
        <dbReference type="ARBA" id="ARBA00023136"/>
    </source>
</evidence>
<gene>
    <name evidence="9" type="ORF">DERF_005598</name>
</gene>
<keyword evidence="10" id="KW-1185">Reference proteome</keyword>
<dbReference type="Pfam" id="PF04923">
    <property type="entry name" value="Ninjurin"/>
    <property type="match status" value="2"/>
</dbReference>
<dbReference type="PANTHER" id="PTHR12316:SF17">
    <property type="entry name" value="NINJURIN C, ISOFORM D"/>
    <property type="match status" value="1"/>
</dbReference>
<keyword evidence="6 8" id="KW-0472">Membrane</keyword>
<evidence type="ECO:0000256" key="1">
    <source>
        <dbReference type="ARBA" id="ARBA00004141"/>
    </source>
</evidence>
<evidence type="ECO:0000256" key="8">
    <source>
        <dbReference type="SAM" id="Phobius"/>
    </source>
</evidence>
<feature type="compositionally biased region" description="Low complexity" evidence="7">
    <location>
        <begin position="1"/>
        <end position="14"/>
    </location>
</feature>
<dbReference type="InterPro" id="IPR007007">
    <property type="entry name" value="Ninjurin"/>
</dbReference>
<comment type="caution">
    <text evidence="9">The sequence shown here is derived from an EMBL/GenBank/DDBJ whole genome shotgun (WGS) entry which is preliminary data.</text>
</comment>
<keyword evidence="3 8" id="KW-0812">Transmembrane</keyword>
<reference evidence="9" key="2">
    <citation type="journal article" date="2022" name="Res Sq">
        <title>Comparative Genomics Reveals Insights into the Divergent Evolution of Astigmatic Mites and Household Pest Adaptations.</title>
        <authorList>
            <person name="Xiong Q."/>
            <person name="Wan A.T.-Y."/>
            <person name="Liu X.-Y."/>
            <person name="Fung C.S.-H."/>
            <person name="Xiao X."/>
            <person name="Malainual N."/>
            <person name="Hou J."/>
            <person name="Wang L."/>
            <person name="Wang M."/>
            <person name="Yang K."/>
            <person name="Cui Y."/>
            <person name="Leung E."/>
            <person name="Nong W."/>
            <person name="Shin S.-K."/>
            <person name="Au S."/>
            <person name="Jeong K.Y."/>
            <person name="Chew F.T."/>
            <person name="Hui J."/>
            <person name="Leung T.F."/>
            <person name="Tungtrongchitr A."/>
            <person name="Zhong N."/>
            <person name="Liu Z."/>
            <person name="Tsui S."/>
        </authorList>
    </citation>
    <scope>NUCLEOTIDE SEQUENCE</scope>
    <source>
        <strain evidence="9">Derf</strain>
        <tissue evidence="9">Whole organism</tissue>
    </source>
</reference>
<dbReference type="GO" id="GO:0007155">
    <property type="term" value="P:cell adhesion"/>
    <property type="evidence" value="ECO:0007669"/>
    <property type="project" value="UniProtKB-KW"/>
</dbReference>
<dbReference type="Proteomes" id="UP000790347">
    <property type="component" value="Unassembled WGS sequence"/>
</dbReference>
<evidence type="ECO:0000256" key="2">
    <source>
        <dbReference type="ARBA" id="ARBA00008141"/>
    </source>
</evidence>
<keyword evidence="4" id="KW-0130">Cell adhesion</keyword>
<feature type="transmembrane region" description="Helical" evidence="8">
    <location>
        <begin position="284"/>
        <end position="309"/>
    </location>
</feature>
<reference evidence="9" key="1">
    <citation type="submission" date="2013-05" db="EMBL/GenBank/DDBJ databases">
        <authorList>
            <person name="Yim A.K.Y."/>
            <person name="Chan T.F."/>
            <person name="Ji K.M."/>
            <person name="Liu X.Y."/>
            <person name="Zhou J.W."/>
            <person name="Li R.Q."/>
            <person name="Yang K.Y."/>
            <person name="Li J."/>
            <person name="Li M."/>
            <person name="Law P.T.W."/>
            <person name="Wu Y.L."/>
            <person name="Cai Z.L."/>
            <person name="Qin H."/>
            <person name="Bao Y."/>
            <person name="Leung R.K.K."/>
            <person name="Ng P.K.S."/>
            <person name="Zou J."/>
            <person name="Zhong X.J."/>
            <person name="Ran P.X."/>
            <person name="Zhong N.S."/>
            <person name="Liu Z.G."/>
            <person name="Tsui S.K.W."/>
        </authorList>
    </citation>
    <scope>NUCLEOTIDE SEQUENCE</scope>
    <source>
        <strain evidence="9">Derf</strain>
        <tissue evidence="9">Whole organism</tissue>
    </source>
</reference>
<feature type="transmembrane region" description="Helical" evidence="8">
    <location>
        <begin position="330"/>
        <end position="352"/>
    </location>
</feature>
<dbReference type="GO" id="GO:0042246">
    <property type="term" value="P:tissue regeneration"/>
    <property type="evidence" value="ECO:0007669"/>
    <property type="project" value="InterPro"/>
</dbReference>
<evidence type="ECO:0000256" key="7">
    <source>
        <dbReference type="SAM" id="MobiDB-lite"/>
    </source>
</evidence>
<organism evidence="9 10">
    <name type="scientific">Dermatophagoides farinae</name>
    <name type="common">American house dust mite</name>
    <dbReference type="NCBI Taxonomy" id="6954"/>
    <lineage>
        <taxon>Eukaryota</taxon>
        <taxon>Metazoa</taxon>
        <taxon>Ecdysozoa</taxon>
        <taxon>Arthropoda</taxon>
        <taxon>Chelicerata</taxon>
        <taxon>Arachnida</taxon>
        <taxon>Acari</taxon>
        <taxon>Acariformes</taxon>
        <taxon>Sarcoptiformes</taxon>
        <taxon>Astigmata</taxon>
        <taxon>Psoroptidia</taxon>
        <taxon>Analgoidea</taxon>
        <taxon>Pyroglyphidae</taxon>
        <taxon>Dermatophagoidinae</taxon>
        <taxon>Dermatophagoides</taxon>
    </lineage>
</organism>
<dbReference type="GO" id="GO:0016020">
    <property type="term" value="C:membrane"/>
    <property type="evidence" value="ECO:0007669"/>
    <property type="project" value="UniProtKB-SubCell"/>
</dbReference>
<sequence length="353" mass="39951">MSTSSPPSSSIHNNNNDDDDDDDQPNSSSPIIGMMSKLQKNSPTSNSSIKSYQSDVQQQQQQQQLKNNGLSPRIPRKQIPMTNNNEMDIDDQKQIISSPSIIITASPQSGIQNSMNGSSQQQQQQQHQHLNRNPQQLSTDDLNGYLDFDDDDCSPRTRMIPKDSGANWIQMDDYHYQQKYKGKNIINDDQQKQQQQQQQHGKTDNDRIDVSLYTTKKNVAQGMLVIALLSANCSQLKYLLYHYERDVPIASSSVSSIPSSGNRGDTNTWATIFHTNTNTGSLDFYFTTNLACICISIFLQIIIGILLILNSRHNVYIHHRYQRVADSYSNWILLAVFIVTVVNIFLSVFISAR</sequence>
<evidence type="ECO:0000256" key="3">
    <source>
        <dbReference type="ARBA" id="ARBA00022692"/>
    </source>
</evidence>
<evidence type="ECO:0000313" key="9">
    <source>
        <dbReference type="EMBL" id="KAH9521994.1"/>
    </source>
</evidence>
<accession>A0A922L6R8</accession>
<dbReference type="EMBL" id="ASGP02000002">
    <property type="protein sequence ID" value="KAH9521994.1"/>
    <property type="molecule type" value="Genomic_DNA"/>
</dbReference>
<feature type="region of interest" description="Disordered" evidence="7">
    <location>
        <begin position="188"/>
        <end position="208"/>
    </location>
</feature>
<feature type="compositionally biased region" description="Polar residues" evidence="7">
    <location>
        <begin position="38"/>
        <end position="56"/>
    </location>
</feature>
<feature type="region of interest" description="Disordered" evidence="7">
    <location>
        <begin position="108"/>
        <end position="164"/>
    </location>
</feature>
<evidence type="ECO:0000256" key="4">
    <source>
        <dbReference type="ARBA" id="ARBA00022889"/>
    </source>
</evidence>
<evidence type="ECO:0000313" key="10">
    <source>
        <dbReference type="Proteomes" id="UP000790347"/>
    </source>
</evidence>
<proteinExistence type="inferred from homology"/>